<dbReference type="Proteomes" id="UP001386955">
    <property type="component" value="Unassembled WGS sequence"/>
</dbReference>
<accession>A0AAN9P4W0</accession>
<gene>
    <name evidence="1" type="ORF">VNO78_34085</name>
</gene>
<keyword evidence="2" id="KW-1185">Reference proteome</keyword>
<dbReference type="AlphaFoldDB" id="A0AAN9P4W0"/>
<organism evidence="1 2">
    <name type="scientific">Psophocarpus tetragonolobus</name>
    <name type="common">Winged bean</name>
    <name type="synonym">Dolichos tetragonolobus</name>
    <dbReference type="NCBI Taxonomy" id="3891"/>
    <lineage>
        <taxon>Eukaryota</taxon>
        <taxon>Viridiplantae</taxon>
        <taxon>Streptophyta</taxon>
        <taxon>Embryophyta</taxon>
        <taxon>Tracheophyta</taxon>
        <taxon>Spermatophyta</taxon>
        <taxon>Magnoliopsida</taxon>
        <taxon>eudicotyledons</taxon>
        <taxon>Gunneridae</taxon>
        <taxon>Pentapetalae</taxon>
        <taxon>rosids</taxon>
        <taxon>fabids</taxon>
        <taxon>Fabales</taxon>
        <taxon>Fabaceae</taxon>
        <taxon>Papilionoideae</taxon>
        <taxon>50 kb inversion clade</taxon>
        <taxon>NPAAA clade</taxon>
        <taxon>indigoferoid/millettioid clade</taxon>
        <taxon>Phaseoleae</taxon>
        <taxon>Psophocarpus</taxon>
    </lineage>
</organism>
<dbReference type="EMBL" id="JAYMYS010000009">
    <property type="protein sequence ID" value="KAK7381413.1"/>
    <property type="molecule type" value="Genomic_DNA"/>
</dbReference>
<reference evidence="1 2" key="1">
    <citation type="submission" date="2024-01" db="EMBL/GenBank/DDBJ databases">
        <title>The genomes of 5 underutilized Papilionoideae crops provide insights into root nodulation and disease resistanc.</title>
        <authorList>
            <person name="Jiang F."/>
        </authorList>
    </citation>
    <scope>NUCLEOTIDE SEQUENCE [LARGE SCALE GENOMIC DNA]</scope>
    <source>
        <strain evidence="1">DUOXIRENSHENG_FW03</strain>
        <tissue evidence="1">Leaves</tissue>
    </source>
</reference>
<evidence type="ECO:0000313" key="1">
    <source>
        <dbReference type="EMBL" id="KAK7381413.1"/>
    </source>
</evidence>
<sequence>MYERKGRGKSRDTYTWPGKCGLWRLLCPTTTNFGHCMPFEFTHLPFGTHALLNPTPTVNAINQRLQYRVTHTVFD</sequence>
<comment type="caution">
    <text evidence="1">The sequence shown here is derived from an EMBL/GenBank/DDBJ whole genome shotgun (WGS) entry which is preliminary data.</text>
</comment>
<protein>
    <submittedName>
        <fullName evidence="1">Uncharacterized protein</fullName>
    </submittedName>
</protein>
<name>A0AAN9P4W0_PSOTE</name>
<evidence type="ECO:0000313" key="2">
    <source>
        <dbReference type="Proteomes" id="UP001386955"/>
    </source>
</evidence>
<proteinExistence type="predicted"/>